<organism evidence="2 3">
    <name type="scientific">Hydrogeniiclostridium mannosilyticum</name>
    <dbReference type="NCBI Taxonomy" id="2764322"/>
    <lineage>
        <taxon>Bacteria</taxon>
        <taxon>Bacillati</taxon>
        <taxon>Bacillota</taxon>
        <taxon>Clostridia</taxon>
        <taxon>Eubacteriales</taxon>
        <taxon>Acutalibacteraceae</taxon>
        <taxon>Hydrogeniiclostridium</taxon>
    </lineage>
</organism>
<accession>A0A328UIG5</accession>
<dbReference type="GO" id="GO:0016747">
    <property type="term" value="F:acyltransferase activity, transferring groups other than amino-acyl groups"/>
    <property type="evidence" value="ECO:0007669"/>
    <property type="project" value="InterPro"/>
</dbReference>
<keyword evidence="3" id="KW-1185">Reference proteome</keyword>
<dbReference type="InterPro" id="IPR051531">
    <property type="entry name" value="N-acetyltransferase"/>
</dbReference>
<reference evidence="2 3" key="1">
    <citation type="submission" date="2018-06" db="EMBL/GenBank/DDBJ databases">
        <title>Noncontiguous genome sequence of Ruminococcaceae bacterium ASD2818.</title>
        <authorList>
            <person name="Chaplin A.V."/>
            <person name="Sokolova S.R."/>
            <person name="Kochetkova T.O."/>
            <person name="Goltsov A.Y."/>
            <person name="Trofimov D.Y."/>
            <person name="Efimov B.A."/>
        </authorList>
    </citation>
    <scope>NUCLEOTIDE SEQUENCE [LARGE SCALE GENOMIC DNA]</scope>
    <source>
        <strain evidence="2 3">ASD2818</strain>
    </source>
</reference>
<evidence type="ECO:0000313" key="2">
    <source>
        <dbReference type="EMBL" id="RAQ29784.1"/>
    </source>
</evidence>
<dbReference type="EMBL" id="QLYR01000002">
    <property type="protein sequence ID" value="RAQ29784.1"/>
    <property type="molecule type" value="Genomic_DNA"/>
</dbReference>
<evidence type="ECO:0000313" key="3">
    <source>
        <dbReference type="Proteomes" id="UP000249377"/>
    </source>
</evidence>
<dbReference type="Gene3D" id="3.40.630.30">
    <property type="match status" value="1"/>
</dbReference>
<dbReference type="Proteomes" id="UP000249377">
    <property type="component" value="Unassembled WGS sequence"/>
</dbReference>
<gene>
    <name evidence="2" type="ORF">DPQ25_05675</name>
</gene>
<name>A0A328UIG5_9FIRM</name>
<dbReference type="RefSeq" id="WP_112332213.1">
    <property type="nucleotide sequence ID" value="NZ_QLYR01000002.1"/>
</dbReference>
<evidence type="ECO:0000259" key="1">
    <source>
        <dbReference type="Pfam" id="PF13302"/>
    </source>
</evidence>
<dbReference type="InterPro" id="IPR016181">
    <property type="entry name" value="Acyl_CoA_acyltransferase"/>
</dbReference>
<dbReference type="AlphaFoldDB" id="A0A328UIG5"/>
<dbReference type="PANTHER" id="PTHR43792">
    <property type="entry name" value="GNAT FAMILY, PUTATIVE (AFU_ORTHOLOGUE AFUA_3G00765)-RELATED-RELATED"/>
    <property type="match status" value="1"/>
</dbReference>
<sequence>MSEACKRVVQFAFEEVGFQKIYSYHHADNPASGKVMQKSGMQYLKTEYPDMDCEQLSGDYCCYEIINHNQRTKA</sequence>
<dbReference type="InterPro" id="IPR000182">
    <property type="entry name" value="GNAT_dom"/>
</dbReference>
<dbReference type="Pfam" id="PF13302">
    <property type="entry name" value="Acetyltransf_3"/>
    <property type="match status" value="1"/>
</dbReference>
<proteinExistence type="predicted"/>
<feature type="domain" description="N-acetyltransferase" evidence="1">
    <location>
        <begin position="1"/>
        <end position="42"/>
    </location>
</feature>
<protein>
    <recommendedName>
        <fullName evidence="1">N-acetyltransferase domain-containing protein</fullName>
    </recommendedName>
</protein>
<comment type="caution">
    <text evidence="2">The sequence shown here is derived from an EMBL/GenBank/DDBJ whole genome shotgun (WGS) entry which is preliminary data.</text>
</comment>
<dbReference type="SUPFAM" id="SSF55729">
    <property type="entry name" value="Acyl-CoA N-acyltransferases (Nat)"/>
    <property type="match status" value="1"/>
</dbReference>